<proteinExistence type="predicted"/>
<accession>A0A6N2LNH9</accession>
<feature type="compositionally biased region" description="Polar residues" evidence="1">
    <location>
        <begin position="1"/>
        <end position="18"/>
    </location>
</feature>
<protein>
    <submittedName>
        <fullName evidence="2">Uncharacterized protein</fullName>
    </submittedName>
</protein>
<dbReference type="AlphaFoldDB" id="A0A6N2LNH9"/>
<feature type="region of interest" description="Disordered" evidence="1">
    <location>
        <begin position="1"/>
        <end position="23"/>
    </location>
</feature>
<sequence length="70" mass="7527">MDTVNSNFQEKSTLLSVPSPNPGHILLPTPKGIIFTPETPVMSASSPPEMNRSGLNFSGWFHTFGSSPIP</sequence>
<evidence type="ECO:0000256" key="1">
    <source>
        <dbReference type="SAM" id="MobiDB-lite"/>
    </source>
</evidence>
<name>A0A6N2LNH9_SALVM</name>
<dbReference type="EMBL" id="CAADRP010001596">
    <property type="protein sequence ID" value="VFU43177.1"/>
    <property type="molecule type" value="Genomic_DNA"/>
</dbReference>
<reference evidence="2" key="1">
    <citation type="submission" date="2019-03" db="EMBL/GenBank/DDBJ databases">
        <authorList>
            <person name="Mank J."/>
            <person name="Almeida P."/>
        </authorList>
    </citation>
    <scope>NUCLEOTIDE SEQUENCE</scope>
    <source>
        <strain evidence="2">78183</strain>
    </source>
</reference>
<evidence type="ECO:0000313" key="2">
    <source>
        <dbReference type="EMBL" id="VFU43177.1"/>
    </source>
</evidence>
<organism evidence="2">
    <name type="scientific">Salix viminalis</name>
    <name type="common">Common osier</name>
    <name type="synonym">Basket willow</name>
    <dbReference type="NCBI Taxonomy" id="40686"/>
    <lineage>
        <taxon>Eukaryota</taxon>
        <taxon>Viridiplantae</taxon>
        <taxon>Streptophyta</taxon>
        <taxon>Embryophyta</taxon>
        <taxon>Tracheophyta</taxon>
        <taxon>Spermatophyta</taxon>
        <taxon>Magnoliopsida</taxon>
        <taxon>eudicotyledons</taxon>
        <taxon>Gunneridae</taxon>
        <taxon>Pentapetalae</taxon>
        <taxon>rosids</taxon>
        <taxon>fabids</taxon>
        <taxon>Malpighiales</taxon>
        <taxon>Salicaceae</taxon>
        <taxon>Saliceae</taxon>
        <taxon>Salix</taxon>
    </lineage>
</organism>
<gene>
    <name evidence="2" type="ORF">SVIM_LOCUS262886</name>
</gene>